<protein>
    <recommendedName>
        <fullName evidence="6 16">CDP-diacylglycerol--glycerol-3-phosphate 3-phosphatidyltransferase</fullName>
        <ecNumber evidence="5 16">2.7.8.5</ecNumber>
    </recommendedName>
</protein>
<dbReference type="PANTHER" id="PTHR14269">
    <property type="entry name" value="CDP-DIACYLGLYCEROL--GLYCEROL-3-PHOSPHATE 3-PHOSPHATIDYLTRANSFERASE-RELATED"/>
    <property type="match status" value="1"/>
</dbReference>
<evidence type="ECO:0000256" key="10">
    <source>
        <dbReference type="ARBA" id="ARBA00022989"/>
    </source>
</evidence>
<evidence type="ECO:0000256" key="17">
    <source>
        <dbReference type="RuleBase" id="RU003750"/>
    </source>
</evidence>
<dbReference type="Proteomes" id="UP000824205">
    <property type="component" value="Unassembled WGS sequence"/>
</dbReference>
<keyword evidence="13" id="KW-0594">Phospholipid biosynthesis</keyword>
<evidence type="ECO:0000256" key="9">
    <source>
        <dbReference type="ARBA" id="ARBA00022692"/>
    </source>
</evidence>
<comment type="similarity">
    <text evidence="4 17">Belongs to the CDP-alcohol phosphatidyltransferase class-I family.</text>
</comment>
<dbReference type="GO" id="GO:0008444">
    <property type="term" value="F:CDP-diacylglycerol-glycerol-3-phosphate 3-phosphatidyltransferase activity"/>
    <property type="evidence" value="ECO:0007669"/>
    <property type="project" value="UniProtKB-UniRule"/>
</dbReference>
<evidence type="ECO:0000256" key="3">
    <source>
        <dbReference type="ARBA" id="ARBA00005042"/>
    </source>
</evidence>
<keyword evidence="10 18" id="KW-1133">Transmembrane helix</keyword>
<reference evidence="19" key="1">
    <citation type="journal article" date="2021" name="PeerJ">
        <title>Extensive microbial diversity within the chicken gut microbiome revealed by metagenomics and culture.</title>
        <authorList>
            <person name="Gilroy R."/>
            <person name="Ravi A."/>
            <person name="Getino M."/>
            <person name="Pursley I."/>
            <person name="Horton D.L."/>
            <person name="Alikhan N.F."/>
            <person name="Baker D."/>
            <person name="Gharbi K."/>
            <person name="Hall N."/>
            <person name="Watson M."/>
            <person name="Adriaenssens E.M."/>
            <person name="Foster-Nyarko E."/>
            <person name="Jarju S."/>
            <person name="Secka A."/>
            <person name="Antonio M."/>
            <person name="Oren A."/>
            <person name="Chaudhuri R.R."/>
            <person name="La Ragione R."/>
            <person name="Hildebrand F."/>
            <person name="Pallen M.J."/>
        </authorList>
    </citation>
    <scope>NUCLEOTIDE SEQUENCE</scope>
    <source>
        <strain evidence="19">421</strain>
    </source>
</reference>
<feature type="transmembrane region" description="Helical" evidence="18">
    <location>
        <begin position="72"/>
        <end position="96"/>
    </location>
</feature>
<gene>
    <name evidence="19" type="primary">pgsA</name>
    <name evidence="19" type="ORF">IAA48_02890</name>
</gene>
<dbReference type="PROSITE" id="PS00379">
    <property type="entry name" value="CDP_ALCOHOL_P_TRANSF"/>
    <property type="match status" value="1"/>
</dbReference>
<evidence type="ECO:0000256" key="14">
    <source>
        <dbReference type="ARBA" id="ARBA00023264"/>
    </source>
</evidence>
<dbReference type="GO" id="GO:0046474">
    <property type="term" value="P:glycerophospholipid biosynthetic process"/>
    <property type="evidence" value="ECO:0007669"/>
    <property type="project" value="TreeGrafter"/>
</dbReference>
<proteinExistence type="inferred from homology"/>
<comment type="pathway">
    <text evidence="3">Phospholipid metabolism; phosphatidylglycerol biosynthesis; phosphatidylglycerol from CDP-diacylglycerol: step 1/2.</text>
</comment>
<organism evidence="19 20">
    <name type="scientific">Candidatus Eubacterium faecipullorum</name>
    <dbReference type="NCBI Taxonomy" id="2838571"/>
    <lineage>
        <taxon>Bacteria</taxon>
        <taxon>Bacillati</taxon>
        <taxon>Bacillota</taxon>
        <taxon>Clostridia</taxon>
        <taxon>Eubacteriales</taxon>
        <taxon>Eubacteriaceae</taxon>
        <taxon>Eubacterium</taxon>
    </lineage>
</organism>
<evidence type="ECO:0000256" key="7">
    <source>
        <dbReference type="ARBA" id="ARBA00022516"/>
    </source>
</evidence>
<keyword evidence="9 18" id="KW-0812">Transmembrane</keyword>
<dbReference type="Gene3D" id="1.20.120.1760">
    <property type="match status" value="1"/>
</dbReference>
<evidence type="ECO:0000256" key="11">
    <source>
        <dbReference type="ARBA" id="ARBA00023098"/>
    </source>
</evidence>
<sequence length="188" mass="20695">MNLPNKITVFRFCCVPALMACAFIEFKYHWVATLLIYFVACMSDKADGIIARKSGIVTDFGKLMDPLSDKTLVFAAYIILIDMGWHTDIVIMIMLAREFLVAGIRMAAAATGEVIAANGFGKAKTFLQMSTTGLVFLFLAIGEGAADIDMSTQWLNIYCTVAFWIVGIVTLLSGLVYAKDGWHLIKTK</sequence>
<dbReference type="GO" id="GO:0016020">
    <property type="term" value="C:membrane"/>
    <property type="evidence" value="ECO:0007669"/>
    <property type="project" value="UniProtKB-SubCell"/>
</dbReference>
<dbReference type="InterPro" id="IPR004570">
    <property type="entry name" value="Phosphatidylglycerol_P_synth"/>
</dbReference>
<dbReference type="AlphaFoldDB" id="A0A9D1RE75"/>
<evidence type="ECO:0000256" key="6">
    <source>
        <dbReference type="ARBA" id="ARBA00014944"/>
    </source>
</evidence>
<evidence type="ECO:0000313" key="19">
    <source>
        <dbReference type="EMBL" id="HIW85418.1"/>
    </source>
</evidence>
<evidence type="ECO:0000313" key="20">
    <source>
        <dbReference type="Proteomes" id="UP000824205"/>
    </source>
</evidence>
<comment type="subcellular location">
    <subcellularLocation>
        <location evidence="2">Membrane</location>
        <topology evidence="2">Multi-pass membrane protein</topology>
    </subcellularLocation>
</comment>
<evidence type="ECO:0000256" key="5">
    <source>
        <dbReference type="ARBA" id="ARBA00013170"/>
    </source>
</evidence>
<keyword evidence="14" id="KW-1208">Phospholipid metabolism</keyword>
<keyword evidence="7" id="KW-0444">Lipid biosynthesis</keyword>
<evidence type="ECO:0000256" key="8">
    <source>
        <dbReference type="ARBA" id="ARBA00022679"/>
    </source>
</evidence>
<feature type="transmembrane region" description="Helical" evidence="18">
    <location>
        <begin position="125"/>
        <end position="142"/>
    </location>
</feature>
<name>A0A9D1RE75_9FIRM</name>
<evidence type="ECO:0000256" key="18">
    <source>
        <dbReference type="SAM" id="Phobius"/>
    </source>
</evidence>
<reference evidence="19" key="2">
    <citation type="submission" date="2021-04" db="EMBL/GenBank/DDBJ databases">
        <authorList>
            <person name="Gilroy R."/>
        </authorList>
    </citation>
    <scope>NUCLEOTIDE SEQUENCE</scope>
    <source>
        <strain evidence="19">421</strain>
    </source>
</reference>
<dbReference type="InterPro" id="IPR050324">
    <property type="entry name" value="CDP-alcohol_PTase-I"/>
</dbReference>
<accession>A0A9D1RE75</accession>
<dbReference type="EMBL" id="DXGE01000011">
    <property type="protein sequence ID" value="HIW85418.1"/>
    <property type="molecule type" value="Genomic_DNA"/>
</dbReference>
<feature type="transmembrane region" description="Helical" evidence="18">
    <location>
        <begin position="12"/>
        <end position="40"/>
    </location>
</feature>
<evidence type="ECO:0000256" key="1">
    <source>
        <dbReference type="ARBA" id="ARBA00003973"/>
    </source>
</evidence>
<evidence type="ECO:0000256" key="13">
    <source>
        <dbReference type="ARBA" id="ARBA00023209"/>
    </source>
</evidence>
<comment type="catalytic activity">
    <reaction evidence="15">
        <text>a CDP-1,2-diacyl-sn-glycerol + sn-glycerol 3-phosphate = a 1,2-diacyl-sn-glycero-3-phospho-(1'-sn-glycero-3'-phosphate) + CMP + H(+)</text>
        <dbReference type="Rhea" id="RHEA:12593"/>
        <dbReference type="ChEBI" id="CHEBI:15378"/>
        <dbReference type="ChEBI" id="CHEBI:57597"/>
        <dbReference type="ChEBI" id="CHEBI:58332"/>
        <dbReference type="ChEBI" id="CHEBI:60110"/>
        <dbReference type="ChEBI" id="CHEBI:60377"/>
        <dbReference type="EC" id="2.7.8.5"/>
    </reaction>
</comment>
<keyword evidence="12 18" id="KW-0472">Membrane</keyword>
<dbReference type="Pfam" id="PF01066">
    <property type="entry name" value="CDP-OH_P_transf"/>
    <property type="match status" value="1"/>
</dbReference>
<dbReference type="InterPro" id="IPR048254">
    <property type="entry name" value="CDP_ALCOHOL_P_TRANSF_CS"/>
</dbReference>
<evidence type="ECO:0000256" key="12">
    <source>
        <dbReference type="ARBA" id="ARBA00023136"/>
    </source>
</evidence>
<comment type="function">
    <text evidence="1">This protein catalyzes the committed step to the synthesis of the acidic phospholipids.</text>
</comment>
<comment type="caution">
    <text evidence="19">The sequence shown here is derived from an EMBL/GenBank/DDBJ whole genome shotgun (WGS) entry which is preliminary data.</text>
</comment>
<dbReference type="PANTHER" id="PTHR14269:SF62">
    <property type="entry name" value="CDP-DIACYLGLYCEROL--GLYCEROL-3-PHOSPHATE 3-PHOSPHATIDYLTRANSFERASE 1, CHLOROPLASTIC"/>
    <property type="match status" value="1"/>
</dbReference>
<feature type="transmembrane region" description="Helical" evidence="18">
    <location>
        <begin position="154"/>
        <end position="178"/>
    </location>
</feature>
<keyword evidence="8 17" id="KW-0808">Transferase</keyword>
<dbReference type="InterPro" id="IPR043130">
    <property type="entry name" value="CDP-OH_PTrfase_TM_dom"/>
</dbReference>
<evidence type="ECO:0000256" key="15">
    <source>
        <dbReference type="ARBA" id="ARBA00048586"/>
    </source>
</evidence>
<dbReference type="NCBIfam" id="TIGR00560">
    <property type="entry name" value="pgsA"/>
    <property type="match status" value="1"/>
</dbReference>
<evidence type="ECO:0000256" key="16">
    <source>
        <dbReference type="NCBIfam" id="TIGR00560"/>
    </source>
</evidence>
<dbReference type="PIRSF" id="PIRSF000847">
    <property type="entry name" value="Phos_ph_gly_syn"/>
    <property type="match status" value="1"/>
</dbReference>
<keyword evidence="11" id="KW-0443">Lipid metabolism</keyword>
<evidence type="ECO:0000256" key="4">
    <source>
        <dbReference type="ARBA" id="ARBA00010441"/>
    </source>
</evidence>
<dbReference type="EC" id="2.7.8.5" evidence="5 16"/>
<evidence type="ECO:0000256" key="2">
    <source>
        <dbReference type="ARBA" id="ARBA00004141"/>
    </source>
</evidence>
<dbReference type="InterPro" id="IPR000462">
    <property type="entry name" value="CDP-OH_P_trans"/>
</dbReference>